<accession>A0ABW4RZJ0</accession>
<dbReference type="PANTHER" id="PTHR36110">
    <property type="entry name" value="RING-CLEAVING DIOXYGENASE MHQE-RELATED"/>
    <property type="match status" value="1"/>
</dbReference>
<gene>
    <name evidence="2" type="ORF">ACFSGJ_00685</name>
</gene>
<evidence type="ECO:0000259" key="1">
    <source>
        <dbReference type="PROSITE" id="PS51819"/>
    </source>
</evidence>
<evidence type="ECO:0000313" key="3">
    <source>
        <dbReference type="Proteomes" id="UP001597353"/>
    </source>
</evidence>
<comment type="caution">
    <text evidence="2">The sequence shown here is derived from an EMBL/GenBank/DDBJ whole genome shotgun (WGS) entry which is preliminary data.</text>
</comment>
<dbReference type="InterPro" id="IPR037523">
    <property type="entry name" value="VOC_core"/>
</dbReference>
<feature type="domain" description="VOC" evidence="1">
    <location>
        <begin position="12"/>
        <end position="137"/>
    </location>
</feature>
<feature type="domain" description="VOC" evidence="1">
    <location>
        <begin position="151"/>
        <end position="263"/>
    </location>
</feature>
<reference evidence="3" key="1">
    <citation type="journal article" date="2019" name="Int. J. Syst. Evol. Microbiol.">
        <title>The Global Catalogue of Microorganisms (GCM) 10K type strain sequencing project: providing services to taxonomists for standard genome sequencing and annotation.</title>
        <authorList>
            <consortium name="The Broad Institute Genomics Platform"/>
            <consortium name="The Broad Institute Genome Sequencing Center for Infectious Disease"/>
            <person name="Wu L."/>
            <person name="Ma J."/>
        </authorList>
    </citation>
    <scope>NUCLEOTIDE SEQUENCE [LARGE SCALE GENOMIC DNA]</scope>
    <source>
        <strain evidence="3">CGMCC 4.7242</strain>
    </source>
</reference>
<proteinExistence type="predicted"/>
<dbReference type="Gene3D" id="3.40.50.1820">
    <property type="entry name" value="alpha/beta hydrolase"/>
    <property type="match status" value="1"/>
</dbReference>
<dbReference type="EMBL" id="JBHUGH010000001">
    <property type="protein sequence ID" value="MFD1910724.1"/>
    <property type="molecule type" value="Genomic_DNA"/>
</dbReference>
<dbReference type="InterPro" id="IPR004360">
    <property type="entry name" value="Glyas_Fos-R_dOase_dom"/>
</dbReference>
<protein>
    <submittedName>
        <fullName evidence="2">VOC family protein</fullName>
    </submittedName>
</protein>
<dbReference type="InterPro" id="IPR029058">
    <property type="entry name" value="AB_hydrolase_fold"/>
</dbReference>
<dbReference type="PROSITE" id="PS51819">
    <property type="entry name" value="VOC"/>
    <property type="match status" value="2"/>
</dbReference>
<sequence>MSDSGPTRGTSGIHHVTGITGNVQANVDFYAGFLGLKLVKQTAGYADDEQLHLVYGDNVGSPGSLLTFLVWEATGRGRTGLGQVLEVSLAIPPHSVADWLTKALMAKISFEGPSREFGEPVLRLKDPDGMTVKLVGVDMPTAAPLADAPLRLRGVTLLSEQAALTAEFITRFGYRYGEREGTTQRMVSDTDAVDVRGLSGFVPSVPGAGVPDHVAFRAQDAGAVQTMRQSLKDHGPTEVHDRRYFLSLYVRDPAGILLEYATDGPGMAVDEAPDDLGRTLQMPPGERTRAEDIKALLPQFSMPGEERFPARDLPFVHRFNRPDDPDGTTLVLLHGTGGNEADLLPVARRMAPRATLLGVRGRAAEAGTNQWFSRVGFLSADQEDLRREADAFAAFVDGAVAGYGLDPNKLAFIGYSNGATFLAAVLRLHPGVLRRVILLRGREVLQDAEDVDLAGARVLTLAGQHDFLADKKSALAESLGARGAAIEARVLPVGHDISDADVKEAGQWLRQHLAGGVGGSVPDASGSGK</sequence>
<dbReference type="Proteomes" id="UP001597353">
    <property type="component" value="Unassembled WGS sequence"/>
</dbReference>
<name>A0ABW4RZJ0_9RHOB</name>
<dbReference type="SUPFAM" id="SSF53474">
    <property type="entry name" value="alpha/beta-Hydrolases"/>
    <property type="match status" value="1"/>
</dbReference>
<evidence type="ECO:0000313" key="2">
    <source>
        <dbReference type="EMBL" id="MFD1910724.1"/>
    </source>
</evidence>
<dbReference type="Pfam" id="PF00903">
    <property type="entry name" value="Glyoxalase"/>
    <property type="match status" value="1"/>
</dbReference>
<dbReference type="SUPFAM" id="SSF54593">
    <property type="entry name" value="Glyoxalase/Bleomycin resistance protein/Dihydroxybiphenyl dioxygenase"/>
    <property type="match status" value="1"/>
</dbReference>
<keyword evidence="3" id="KW-1185">Reference proteome</keyword>
<dbReference type="RefSeq" id="WP_390258599.1">
    <property type="nucleotide sequence ID" value="NZ_JBHUGH010000001.1"/>
</dbReference>
<dbReference type="InterPro" id="IPR029068">
    <property type="entry name" value="Glyas_Bleomycin-R_OHBP_Dase"/>
</dbReference>
<dbReference type="PANTHER" id="PTHR36110:SF2">
    <property type="entry name" value="RING-CLEAVING DIOXYGENASE MHQE-RELATED"/>
    <property type="match status" value="1"/>
</dbReference>
<organism evidence="2 3">
    <name type="scientific">Halodurantibacterium flavum</name>
    <dbReference type="NCBI Taxonomy" id="1382802"/>
    <lineage>
        <taxon>Bacteria</taxon>
        <taxon>Pseudomonadati</taxon>
        <taxon>Pseudomonadota</taxon>
        <taxon>Alphaproteobacteria</taxon>
        <taxon>Rhodobacterales</taxon>
        <taxon>Paracoccaceae</taxon>
        <taxon>Halodurantibacterium</taxon>
    </lineage>
</organism>
<dbReference type="InterPro" id="IPR052537">
    <property type="entry name" value="Extradiol_RC_dioxygenase"/>
</dbReference>
<dbReference type="Gene3D" id="3.10.180.10">
    <property type="entry name" value="2,3-Dihydroxybiphenyl 1,2-Dioxygenase, domain 1"/>
    <property type="match status" value="2"/>
</dbReference>